<accession>A0ABQ3KWT5</accession>
<reference evidence="5" key="1">
    <citation type="journal article" date="2019" name="Int. J. Syst. Evol. Microbiol.">
        <title>The Global Catalogue of Microorganisms (GCM) 10K type strain sequencing project: providing services to taxonomists for standard genome sequencing and annotation.</title>
        <authorList>
            <consortium name="The Broad Institute Genomics Platform"/>
            <consortium name="The Broad Institute Genome Sequencing Center for Infectious Disease"/>
            <person name="Wu L."/>
            <person name="Ma J."/>
        </authorList>
    </citation>
    <scope>NUCLEOTIDE SEQUENCE [LARGE SCALE GENOMIC DNA]</scope>
    <source>
        <strain evidence="5">CGMCC 1.7003</strain>
    </source>
</reference>
<name>A0ABQ3KWT5_9ALTE</name>
<evidence type="ECO:0000256" key="1">
    <source>
        <dbReference type="PROSITE-ProRule" id="PRU00169"/>
    </source>
</evidence>
<feature type="domain" description="Response regulatory" evidence="3">
    <location>
        <begin position="10"/>
        <end position="129"/>
    </location>
</feature>
<dbReference type="PROSITE" id="PS50110">
    <property type="entry name" value="RESPONSE_REGULATORY"/>
    <property type="match status" value="1"/>
</dbReference>
<dbReference type="EMBL" id="BNAO01000002">
    <property type="protein sequence ID" value="GHG63573.1"/>
    <property type="molecule type" value="Genomic_DNA"/>
</dbReference>
<dbReference type="InterPro" id="IPR001789">
    <property type="entry name" value="Sig_transdc_resp-reg_receiver"/>
</dbReference>
<gene>
    <name evidence="4" type="ORF">GCM10010919_09400</name>
</gene>
<dbReference type="SMART" id="SM00028">
    <property type="entry name" value="TPR"/>
    <property type="match status" value="3"/>
</dbReference>
<evidence type="ECO:0000259" key="3">
    <source>
        <dbReference type="PROSITE" id="PS50110"/>
    </source>
</evidence>
<dbReference type="InterPro" id="IPR011006">
    <property type="entry name" value="CheY-like_superfamily"/>
</dbReference>
<dbReference type="Gene3D" id="3.40.50.2300">
    <property type="match status" value="1"/>
</dbReference>
<proteinExistence type="predicted"/>
<dbReference type="InterPro" id="IPR011990">
    <property type="entry name" value="TPR-like_helical_dom_sf"/>
</dbReference>
<dbReference type="PANTHER" id="PTHR43228:SF1">
    <property type="entry name" value="TWO-COMPONENT RESPONSE REGULATOR ARR22"/>
    <property type="match status" value="1"/>
</dbReference>
<dbReference type="PANTHER" id="PTHR43228">
    <property type="entry name" value="TWO-COMPONENT RESPONSE REGULATOR"/>
    <property type="match status" value="1"/>
</dbReference>
<evidence type="ECO:0000313" key="4">
    <source>
        <dbReference type="EMBL" id="GHG63573.1"/>
    </source>
</evidence>
<comment type="caution">
    <text evidence="4">The sequence shown here is derived from an EMBL/GenBank/DDBJ whole genome shotgun (WGS) entry which is preliminary data.</text>
</comment>
<dbReference type="Gene3D" id="1.25.40.10">
    <property type="entry name" value="Tetratricopeptide repeat domain"/>
    <property type="match status" value="1"/>
</dbReference>
<dbReference type="SUPFAM" id="SSF52172">
    <property type="entry name" value="CheY-like"/>
    <property type="match status" value="1"/>
</dbReference>
<dbReference type="RefSeq" id="WP_189430757.1">
    <property type="nucleotide sequence ID" value="NZ_BNAO01000002.1"/>
</dbReference>
<sequence>MDSSLKRNERILIIDEQSLSQSYLRYALEQLNYQDITIADRPQLALNLCRDNQFDLVICSYNQGDGKDGYQLYEELKLSGLQKHTTGVIFISAETDPTLVHSVIELQPDEFLAKPFVIKDLQLRIERVLKRKEQLRTLYQLLDSGNHHAALQYIDEQLSNAAQRKWFPLLLKLKGDILLIQQQYADAEQFFKAMLAIQPFSWAKMGLVRCYLHLGKEAEAFGELESMLMRTDSRLFALDLLAELEFKQQRYQIAQQHLIDAADLAPRNLLRQQKLLHLSRLNHDYEIQYRAAKDMVKFARYSIFEQPDLYLNLARASIDFALSSEDEEQSSRLNRQASQSLQNLQKQFAKQDLNEQQQILKARILYLQDHKDKAKALLRDLKIDSPIASLEDALDKAKALHEVGLTEASQQLFEHISEHCIKQQADPMFSAFLAQEKTERKQMQQGPRELNNNAVQLYQRGHWEQAFEAFALAHQVMPKNAGIALNLWQTLLTSPRQLCSVQEKSRLLQQCLQIIEQANLKPEQKNRYEQLKLRLAENTMRSSVG</sequence>
<keyword evidence="5" id="KW-1185">Reference proteome</keyword>
<dbReference type="CDD" id="cd17589">
    <property type="entry name" value="REC_TPR"/>
    <property type="match status" value="1"/>
</dbReference>
<dbReference type="InterPro" id="IPR052048">
    <property type="entry name" value="ST_Response_Regulator"/>
</dbReference>
<dbReference type="SMART" id="SM00448">
    <property type="entry name" value="REC"/>
    <property type="match status" value="1"/>
</dbReference>
<comment type="caution">
    <text evidence="1">Lacks conserved residue(s) required for the propagation of feature annotation.</text>
</comment>
<feature type="coiled-coil region" evidence="2">
    <location>
        <begin position="327"/>
        <end position="354"/>
    </location>
</feature>
<organism evidence="4 5">
    <name type="scientific">Alishewanella longhuensis</name>
    <dbReference type="NCBI Taxonomy" id="1091037"/>
    <lineage>
        <taxon>Bacteria</taxon>
        <taxon>Pseudomonadati</taxon>
        <taxon>Pseudomonadota</taxon>
        <taxon>Gammaproteobacteria</taxon>
        <taxon>Alteromonadales</taxon>
        <taxon>Alteromonadaceae</taxon>
        <taxon>Alishewanella</taxon>
    </lineage>
</organism>
<keyword evidence="2" id="KW-0175">Coiled coil</keyword>
<dbReference type="SUPFAM" id="SSF48452">
    <property type="entry name" value="TPR-like"/>
    <property type="match status" value="1"/>
</dbReference>
<protein>
    <submittedName>
        <fullName evidence="4">Response regulator</fullName>
    </submittedName>
</protein>
<dbReference type="InterPro" id="IPR019734">
    <property type="entry name" value="TPR_rpt"/>
</dbReference>
<evidence type="ECO:0000313" key="5">
    <source>
        <dbReference type="Proteomes" id="UP000659697"/>
    </source>
</evidence>
<dbReference type="Pfam" id="PF00072">
    <property type="entry name" value="Response_reg"/>
    <property type="match status" value="1"/>
</dbReference>
<dbReference type="Proteomes" id="UP000659697">
    <property type="component" value="Unassembled WGS sequence"/>
</dbReference>
<evidence type="ECO:0000256" key="2">
    <source>
        <dbReference type="SAM" id="Coils"/>
    </source>
</evidence>